<keyword evidence="2" id="KW-1185">Reference proteome</keyword>
<dbReference type="AlphaFoldDB" id="A0AAN9Y0F9"/>
<name>A0AAN9Y0F9_9HEMI</name>
<reference evidence="1 2" key="1">
    <citation type="submission" date="2024-03" db="EMBL/GenBank/DDBJ databases">
        <title>Adaptation during the transition from Ophiocordyceps entomopathogen to insect associate is accompanied by gene loss and intensified selection.</title>
        <authorList>
            <person name="Ward C.M."/>
            <person name="Onetto C.A."/>
            <person name="Borneman A.R."/>
        </authorList>
    </citation>
    <scope>NUCLEOTIDE SEQUENCE [LARGE SCALE GENOMIC DNA]</scope>
    <source>
        <strain evidence="1">AWRI1</strain>
        <tissue evidence="1">Single Adult Female</tissue>
    </source>
</reference>
<dbReference type="EMBL" id="JBBCAQ010000034">
    <property type="protein sequence ID" value="KAK7579764.1"/>
    <property type="molecule type" value="Genomic_DNA"/>
</dbReference>
<evidence type="ECO:0000313" key="1">
    <source>
        <dbReference type="EMBL" id="KAK7579764.1"/>
    </source>
</evidence>
<protein>
    <submittedName>
        <fullName evidence="1">Uncharacterized protein</fullName>
    </submittedName>
</protein>
<dbReference type="Proteomes" id="UP001367676">
    <property type="component" value="Unassembled WGS sequence"/>
</dbReference>
<accession>A0AAN9Y0F9</accession>
<proteinExistence type="predicted"/>
<gene>
    <name evidence="1" type="ORF">V9T40_000393</name>
</gene>
<organism evidence="1 2">
    <name type="scientific">Parthenolecanium corni</name>
    <dbReference type="NCBI Taxonomy" id="536013"/>
    <lineage>
        <taxon>Eukaryota</taxon>
        <taxon>Metazoa</taxon>
        <taxon>Ecdysozoa</taxon>
        <taxon>Arthropoda</taxon>
        <taxon>Hexapoda</taxon>
        <taxon>Insecta</taxon>
        <taxon>Pterygota</taxon>
        <taxon>Neoptera</taxon>
        <taxon>Paraneoptera</taxon>
        <taxon>Hemiptera</taxon>
        <taxon>Sternorrhyncha</taxon>
        <taxon>Coccoidea</taxon>
        <taxon>Coccidae</taxon>
        <taxon>Parthenolecanium</taxon>
    </lineage>
</organism>
<sequence length="544" mass="62529">MELAAVAINKHSVFTQRQRILRQEDQIKHKTAKAIIILWQRLPTMMKTDKILVNVTQWLFATAIAEADNATKILFEQLELNIKEDPKLYGEFIDIKSKLGDDESTNSSHDSYIVKKVDEDESKVREKFIRLPQITRLIYNKHFILASNGTLSTNDTLGKELCALIWAILKVSEKPEFTSKLQNLYDEVLDEISKTTIEENLENRSAKLFKNLEKRLDGDMNLKSQINATQKEVIASGTCRNKREEATTVEKESIFQRFRDKVKSFFQPVRDWFAQLVKEMVRSFKTFGGLTLRIELAAIAVNEHLAFPQQTLRQEDQIEHKTAKAIIILWQRLPTMMKTDNILVNVTDSLIATAITEADNATKILFEQLELKFKEDPKLYAEFVDVKSKLADEITNSSHGHIGKKVDEDESKAIEEFLRLPQITRLIYNKRFILTSKRSNLITKDELEKEFCSMIWAVLKVAEKPEFTSQLQNLYDEVLDEISKNYDPVEKLADGSMELFKNLEKRLDGDMNLKSQINATQKEVIASGVCNTENASSLDSLLIL</sequence>
<comment type="caution">
    <text evidence="1">The sequence shown here is derived from an EMBL/GenBank/DDBJ whole genome shotgun (WGS) entry which is preliminary data.</text>
</comment>
<evidence type="ECO:0000313" key="2">
    <source>
        <dbReference type="Proteomes" id="UP001367676"/>
    </source>
</evidence>